<dbReference type="EMBL" id="OR769222">
    <property type="protein sequence ID" value="WQJ52858.1"/>
    <property type="molecule type" value="Genomic_DNA"/>
</dbReference>
<evidence type="ECO:0000313" key="2">
    <source>
        <dbReference type="Proteomes" id="UP001349343"/>
    </source>
</evidence>
<proteinExistence type="predicted"/>
<protein>
    <recommendedName>
        <fullName evidence="3">Tail fiber protein</fullName>
    </recommendedName>
</protein>
<evidence type="ECO:0000313" key="1">
    <source>
        <dbReference type="EMBL" id="WQJ52858.1"/>
    </source>
</evidence>
<evidence type="ECO:0008006" key="3">
    <source>
        <dbReference type="Google" id="ProtNLM"/>
    </source>
</evidence>
<keyword evidence="2" id="KW-1185">Reference proteome</keyword>
<dbReference type="Proteomes" id="UP001349343">
    <property type="component" value="Segment"/>
</dbReference>
<accession>A0ABZ0Z495</accession>
<reference evidence="1 2" key="1">
    <citation type="submission" date="2023-11" db="EMBL/GenBank/DDBJ databases">
        <authorList>
            <person name="Cook R."/>
            <person name="Crisci M."/>
            <person name="Pye H."/>
            <person name="Adriaenssens E."/>
            <person name="Santini J."/>
        </authorList>
    </citation>
    <scope>NUCLEOTIDE SEQUENCE [LARGE SCALE GENOMIC DNA]</scope>
    <source>
        <strain evidence="1">Lak_Megaphage_RVC_JS4_GC31</strain>
    </source>
</reference>
<organism evidence="1 2">
    <name type="scientific">phage Lak_Megaphage_RVC_JS4_GC31</name>
    <dbReference type="NCBI Taxonomy" id="3109228"/>
    <lineage>
        <taxon>Viruses</taxon>
        <taxon>Duplodnaviria</taxon>
        <taxon>Heunggongvirae</taxon>
        <taxon>Uroviricota</taxon>
        <taxon>Caudoviricetes</taxon>
        <taxon>Caudoviricetes code 15 clade</taxon>
    </lineage>
</organism>
<sequence>MEKQILKNIAKVFVWVPNTVTSFDGAAVSNGKQQIYFEEGTSKIWVNGKQFGVDSTTAADLANVKAILAGIGEGNEYTTVLNGLNSIKAAILGGASDNGNTLKKVEDRVSAIETLVGSDTADADDTINKLKEVLDWFANVKESETGRVLIDGVAANTTAIEGLTTKVGVENTAPEGQESNATGLYKVIEDSIAALDVAENTVGDGNVRVTYSQTDGKVNIASVTVVETEATYTAAEGNNPANLEATAGSLLKGSSITAIKNYVDAKVIAANKVIKIANDSTDFAAVSDSDDHEISVKTSSLSNVKLEKVDGSWTASKGNVGTGLATADDVATKLVENEAIIAAGLNDHESRINTLENIELWDVYTGSSN</sequence>
<name>A0ABZ0Z495_9CAUD</name>